<feature type="compositionally biased region" description="Basic and acidic residues" evidence="2">
    <location>
        <begin position="874"/>
        <end position="887"/>
    </location>
</feature>
<dbReference type="SUPFAM" id="SSF52113">
    <property type="entry name" value="BRCT domain"/>
    <property type="match status" value="4"/>
</dbReference>
<gene>
    <name evidence="4" type="primary">TOPBP1</name>
    <name evidence="4" type="ORF">TSPGSL018_14961</name>
</gene>
<organism evidence="4">
    <name type="scientific">Tetraselmis sp. GSL018</name>
    <dbReference type="NCBI Taxonomy" id="582737"/>
    <lineage>
        <taxon>Eukaryota</taxon>
        <taxon>Viridiplantae</taxon>
        <taxon>Chlorophyta</taxon>
        <taxon>core chlorophytes</taxon>
        <taxon>Chlorodendrophyceae</taxon>
        <taxon>Chlorodendrales</taxon>
        <taxon>Chlorodendraceae</taxon>
        <taxon>Tetraselmis</taxon>
    </lineage>
</organism>
<dbReference type="GO" id="GO:0006270">
    <property type="term" value="P:DNA replication initiation"/>
    <property type="evidence" value="ECO:0007669"/>
    <property type="project" value="TreeGrafter"/>
</dbReference>
<feature type="region of interest" description="Disordered" evidence="2">
    <location>
        <begin position="187"/>
        <end position="242"/>
    </location>
</feature>
<dbReference type="PANTHER" id="PTHR13561:SF20">
    <property type="entry name" value="DNA TOPOISOMERASE 2-BINDING PROTEIN 1"/>
    <property type="match status" value="1"/>
</dbReference>
<feature type="domain" description="BRCT" evidence="3">
    <location>
        <begin position="94"/>
        <end position="185"/>
    </location>
</feature>
<dbReference type="EMBL" id="GBEZ01006926">
    <property type="protein sequence ID" value="JAC78498.1"/>
    <property type="molecule type" value="Transcribed_RNA"/>
</dbReference>
<proteinExistence type="predicted"/>
<name>A0A061S2M5_9CHLO</name>
<dbReference type="InterPro" id="IPR001357">
    <property type="entry name" value="BRCT_dom"/>
</dbReference>
<dbReference type="GO" id="GO:0016853">
    <property type="term" value="F:isomerase activity"/>
    <property type="evidence" value="ECO:0007669"/>
    <property type="project" value="UniProtKB-KW"/>
</dbReference>
<feature type="region of interest" description="Disordered" evidence="2">
    <location>
        <begin position="359"/>
        <end position="397"/>
    </location>
</feature>
<dbReference type="Pfam" id="PF00533">
    <property type="entry name" value="BRCT"/>
    <property type="match status" value="1"/>
</dbReference>
<dbReference type="GO" id="GO:0007095">
    <property type="term" value="P:mitotic G2 DNA damage checkpoint signaling"/>
    <property type="evidence" value="ECO:0007669"/>
    <property type="project" value="TreeGrafter"/>
</dbReference>
<dbReference type="Pfam" id="PF12738">
    <property type="entry name" value="PTCB-BRCT"/>
    <property type="match status" value="2"/>
</dbReference>
<sequence length="887" mass="95193">MVSCERRRTVLEGMRVLCTGLREKTTECQDLISDLGGILVTKVTQETKPEVVVAQDVTTEKYKVVAATCKTPAVTIDWLYACKTAKRKVPFDGHRVPPFQGLKVCTTGFTPPDCAALQDMTQRGGGEFCRDFTRDCSHLLCAAPCDPKSAKYTMALKWRIPVVSKQWLIDSAEAGARQDESCYTLSPHAKAQRNFPGPAPTNVAREAEPTNAVQRPLPAPPAETSRAAGGGGPSAGDAGRREDGGGISAVACTGPLDGIRVVLLGCLPSEQAEQARLVREGGAIREPRLSSRTTHAVVGSDRSCASLASLRSHAGRYSEHTAIVSLSWLRDCLDQRCRLEPAGSHLVPLAQLGASDGRRQAPLAQNGDSNDASATTQSRSLSQGVSKPPTSRPAGRPERVFGLYQGLVFTLDALEGLPDLWAAARARLEHGGGTILGHSADSAPERTYAVCPFGFAGKLRERAMASKAFKSVERKRWVTVHWLEFTEQAGKLFPPSTSLIFQPIEHEVPMPWMDGIRISVSGYDETQRMVIKALTKQLGGKYSDSFGKRNTHLVLPEATGAKYSAAVKLQRSTVTCDWILASAAKGRRMPESKFPPKPCAAPAGGDAGPDVPSQVYTTQNPATNLAAAFAAQSGDAKRPSVRAPGLFSFTQADAAQPEFLNRLMESHKVSESQVMPSANWNGSAACAPVSKPATRAPGGTALMDYMHNLLDDGDAGAAECEGGGADAVKDKDTTESARNAEGNHSDGDEEDDLLKKVNQLVDNFGGAVQSANTQGDSESPAAKGGKARRPKRPLDPMSIAGRSRSTRRIRPSNEDSNQESDFLASQVEHDMQVVYQQEEKTASVLKRCSKRPKDAQTVSAKEFLNRAVSSGPKRRIEPDELKEMGLL</sequence>
<evidence type="ECO:0000313" key="4">
    <source>
        <dbReference type="EMBL" id="JAC78498.1"/>
    </source>
</evidence>
<dbReference type="SMART" id="SM00292">
    <property type="entry name" value="BRCT"/>
    <property type="match status" value="4"/>
</dbReference>
<feature type="compositionally biased region" description="Low complexity" evidence="2">
    <location>
        <begin position="600"/>
        <end position="612"/>
    </location>
</feature>
<feature type="domain" description="BRCT" evidence="3">
    <location>
        <begin position="6"/>
        <end position="96"/>
    </location>
</feature>
<evidence type="ECO:0000259" key="3">
    <source>
        <dbReference type="PROSITE" id="PS50172"/>
    </source>
</evidence>
<keyword evidence="4" id="KW-0413">Isomerase</keyword>
<dbReference type="InterPro" id="IPR059215">
    <property type="entry name" value="BRCT2_TopBP1-like"/>
</dbReference>
<feature type="region of interest" description="Disordered" evidence="2">
    <location>
        <begin position="767"/>
        <end position="825"/>
    </location>
</feature>
<feature type="region of interest" description="Disordered" evidence="2">
    <location>
        <begin position="868"/>
        <end position="887"/>
    </location>
</feature>
<dbReference type="CDD" id="cd17731">
    <property type="entry name" value="BRCT_TopBP1_rpt2_like"/>
    <property type="match status" value="2"/>
</dbReference>
<evidence type="ECO:0000256" key="1">
    <source>
        <dbReference type="ARBA" id="ARBA00022737"/>
    </source>
</evidence>
<reference evidence="4" key="1">
    <citation type="submission" date="2014-05" db="EMBL/GenBank/DDBJ databases">
        <title>The transcriptome of the halophilic microalga Tetraselmis sp. GSL018 isolated from the Great Salt Lake, Utah.</title>
        <authorList>
            <person name="Jinkerson R.E."/>
            <person name="D'Adamo S."/>
            <person name="Posewitz M.C."/>
        </authorList>
    </citation>
    <scope>NUCLEOTIDE SEQUENCE</scope>
    <source>
        <strain evidence="4">GSL018</strain>
    </source>
</reference>
<feature type="compositionally biased region" description="Polar residues" evidence="2">
    <location>
        <begin position="366"/>
        <end position="389"/>
    </location>
</feature>
<dbReference type="CDD" id="cd00027">
    <property type="entry name" value="BRCT"/>
    <property type="match status" value="1"/>
</dbReference>
<accession>A0A061S2M5</accession>
<protein>
    <submittedName>
        <fullName evidence="4">Topoisomerase (DNA) II binding protein 1</fullName>
    </submittedName>
</protein>
<dbReference type="AlphaFoldDB" id="A0A061S2M5"/>
<dbReference type="PANTHER" id="PTHR13561">
    <property type="entry name" value="DNA REPLICATION REGULATOR DPB11-RELATED"/>
    <property type="match status" value="1"/>
</dbReference>
<feature type="region of interest" description="Disordered" evidence="2">
    <location>
        <begin position="587"/>
        <end position="617"/>
    </location>
</feature>
<evidence type="ECO:0000256" key="2">
    <source>
        <dbReference type="SAM" id="MobiDB-lite"/>
    </source>
</evidence>
<keyword evidence="1" id="KW-0677">Repeat</keyword>
<dbReference type="PROSITE" id="PS50172">
    <property type="entry name" value="BRCT"/>
    <property type="match status" value="4"/>
</dbReference>
<feature type="region of interest" description="Disordered" evidence="2">
    <location>
        <begin position="720"/>
        <end position="751"/>
    </location>
</feature>
<feature type="domain" description="BRCT" evidence="3">
    <location>
        <begin position="513"/>
        <end position="596"/>
    </location>
</feature>
<dbReference type="InterPro" id="IPR036420">
    <property type="entry name" value="BRCT_dom_sf"/>
</dbReference>
<feature type="domain" description="BRCT" evidence="3">
    <location>
        <begin position="251"/>
        <end position="346"/>
    </location>
</feature>
<dbReference type="Gene3D" id="3.40.50.10190">
    <property type="entry name" value="BRCT domain"/>
    <property type="match status" value="4"/>
</dbReference>
<dbReference type="GO" id="GO:0033314">
    <property type="term" value="P:mitotic DNA replication checkpoint signaling"/>
    <property type="evidence" value="ECO:0007669"/>
    <property type="project" value="TreeGrafter"/>
</dbReference>